<evidence type="ECO:0000313" key="5">
    <source>
        <dbReference type="Proteomes" id="UP000465810"/>
    </source>
</evidence>
<dbReference type="PANTHER" id="PTHR30055:SF184">
    <property type="entry name" value="HTH-TYPE TRANSCRIPTIONAL REGULATOR ETHR"/>
    <property type="match status" value="1"/>
</dbReference>
<organism evidence="4 5">
    <name type="scientific">Novosphingobium silvae</name>
    <dbReference type="NCBI Taxonomy" id="2692619"/>
    <lineage>
        <taxon>Bacteria</taxon>
        <taxon>Pseudomonadati</taxon>
        <taxon>Pseudomonadota</taxon>
        <taxon>Alphaproteobacteria</taxon>
        <taxon>Sphingomonadales</taxon>
        <taxon>Sphingomonadaceae</taxon>
        <taxon>Novosphingobium</taxon>
    </lineage>
</organism>
<dbReference type="PRINTS" id="PR00455">
    <property type="entry name" value="HTHTETR"/>
</dbReference>
<accession>A0A7X4K8I5</accession>
<evidence type="ECO:0000259" key="3">
    <source>
        <dbReference type="PROSITE" id="PS50977"/>
    </source>
</evidence>
<feature type="DNA-binding region" description="H-T-H motif" evidence="2">
    <location>
        <begin position="57"/>
        <end position="76"/>
    </location>
</feature>
<dbReference type="EMBL" id="WVTD01000013">
    <property type="protein sequence ID" value="MYL99265.1"/>
    <property type="molecule type" value="Genomic_DNA"/>
</dbReference>
<dbReference type="SUPFAM" id="SSF46689">
    <property type="entry name" value="Homeodomain-like"/>
    <property type="match status" value="1"/>
</dbReference>
<keyword evidence="5" id="KW-1185">Reference proteome</keyword>
<dbReference type="PROSITE" id="PS50977">
    <property type="entry name" value="HTH_TETR_2"/>
    <property type="match status" value="1"/>
</dbReference>
<reference evidence="4 5" key="1">
    <citation type="submission" date="2019-12" db="EMBL/GenBank/DDBJ databases">
        <authorList>
            <person name="Feng G."/>
            <person name="Zhu H."/>
        </authorList>
    </citation>
    <scope>NUCLEOTIDE SEQUENCE [LARGE SCALE GENOMIC DNA]</scope>
    <source>
        <strain evidence="4 5">FGD1</strain>
    </source>
</reference>
<dbReference type="PANTHER" id="PTHR30055">
    <property type="entry name" value="HTH-TYPE TRANSCRIPTIONAL REGULATOR RUTR"/>
    <property type="match status" value="1"/>
</dbReference>
<dbReference type="InterPro" id="IPR050109">
    <property type="entry name" value="HTH-type_TetR-like_transc_reg"/>
</dbReference>
<dbReference type="Gene3D" id="1.10.357.10">
    <property type="entry name" value="Tetracycline Repressor, domain 2"/>
    <property type="match status" value="1"/>
</dbReference>
<sequence>MIRALFIAPQHRKQAGRVVAIEGTTEKRRALRSAARRKHLLETARMLFVAKGFHQTGMAQIANASGIAVGQIYRDFANKEAIIAALCEADLAGWLEEDKLQEAVATGDSQAIRAWIERIATEEPSREDRRMMCDLLGEVGRNPIISDINRRADGRLRTSLQAALHSLAPEASDGQRAMLLDFIMSISWGMVAGLELFPQRDHERLRQYVAQLLGREIAALGA</sequence>
<name>A0A7X4K8I5_9SPHN</name>
<proteinExistence type="predicted"/>
<dbReference type="GO" id="GO:0003700">
    <property type="term" value="F:DNA-binding transcription factor activity"/>
    <property type="evidence" value="ECO:0007669"/>
    <property type="project" value="TreeGrafter"/>
</dbReference>
<protein>
    <submittedName>
        <fullName evidence="4">TetR family transcriptional regulator</fullName>
    </submittedName>
</protein>
<dbReference type="AlphaFoldDB" id="A0A7X4K8I5"/>
<comment type="caution">
    <text evidence="4">The sequence shown here is derived from an EMBL/GenBank/DDBJ whole genome shotgun (WGS) entry which is preliminary data.</text>
</comment>
<keyword evidence="1 2" id="KW-0238">DNA-binding</keyword>
<evidence type="ECO:0000256" key="1">
    <source>
        <dbReference type="ARBA" id="ARBA00023125"/>
    </source>
</evidence>
<dbReference type="InterPro" id="IPR001647">
    <property type="entry name" value="HTH_TetR"/>
</dbReference>
<dbReference type="InterPro" id="IPR009057">
    <property type="entry name" value="Homeodomain-like_sf"/>
</dbReference>
<dbReference type="GO" id="GO:0000976">
    <property type="term" value="F:transcription cis-regulatory region binding"/>
    <property type="evidence" value="ECO:0007669"/>
    <property type="project" value="TreeGrafter"/>
</dbReference>
<dbReference type="Proteomes" id="UP000465810">
    <property type="component" value="Unassembled WGS sequence"/>
</dbReference>
<evidence type="ECO:0000256" key="2">
    <source>
        <dbReference type="PROSITE-ProRule" id="PRU00335"/>
    </source>
</evidence>
<dbReference type="Pfam" id="PF00440">
    <property type="entry name" value="TetR_N"/>
    <property type="match status" value="1"/>
</dbReference>
<feature type="domain" description="HTH tetR-type" evidence="3">
    <location>
        <begin position="34"/>
        <end position="94"/>
    </location>
</feature>
<gene>
    <name evidence="4" type="ORF">GR702_15970</name>
</gene>
<evidence type="ECO:0000313" key="4">
    <source>
        <dbReference type="EMBL" id="MYL99265.1"/>
    </source>
</evidence>